<dbReference type="PANTHER" id="PTHR11455:SF18">
    <property type="entry name" value="SI:CH1073-390K14.1"/>
    <property type="match status" value="1"/>
</dbReference>
<dbReference type="InterPro" id="IPR036134">
    <property type="entry name" value="Crypto/Photolyase_FAD-like_sf"/>
</dbReference>
<evidence type="ECO:0000313" key="6">
    <source>
        <dbReference type="EMBL" id="ADV61723.1"/>
    </source>
</evidence>
<dbReference type="GO" id="GO:0005737">
    <property type="term" value="C:cytoplasm"/>
    <property type="evidence" value="ECO:0007669"/>
    <property type="project" value="TreeGrafter"/>
</dbReference>
<dbReference type="SUPFAM" id="SSF52425">
    <property type="entry name" value="Cryptochrome/photolyase, N-terminal domain"/>
    <property type="match status" value="1"/>
</dbReference>
<keyword evidence="2 4" id="KW-0285">Flavoprotein</keyword>
<evidence type="ECO:0000256" key="3">
    <source>
        <dbReference type="ARBA" id="ARBA00022827"/>
    </source>
</evidence>
<dbReference type="GO" id="GO:0043153">
    <property type="term" value="P:entrainment of circadian clock by photoperiod"/>
    <property type="evidence" value="ECO:0007669"/>
    <property type="project" value="TreeGrafter"/>
</dbReference>
<protein>
    <submittedName>
        <fullName evidence="6">DNA photolyase FAD-binding protein</fullName>
    </submittedName>
</protein>
<dbReference type="InterPro" id="IPR036155">
    <property type="entry name" value="Crypto/Photolyase_N_sf"/>
</dbReference>
<dbReference type="eggNOG" id="COG0415">
    <property type="taxonomic scope" value="Bacteria"/>
</dbReference>
<dbReference type="InterPro" id="IPR002081">
    <property type="entry name" value="Cryptochrome/DNA_photolyase_1"/>
</dbReference>
<dbReference type="InterPro" id="IPR005101">
    <property type="entry name" value="Cryptochr/Photolyase_FAD-bd"/>
</dbReference>
<dbReference type="GO" id="GO:0032922">
    <property type="term" value="P:circadian regulation of gene expression"/>
    <property type="evidence" value="ECO:0007669"/>
    <property type="project" value="TreeGrafter"/>
</dbReference>
<dbReference type="OrthoDB" id="9772484at2"/>
<dbReference type="SUPFAM" id="SSF48173">
    <property type="entry name" value="Cryptochrome/photolyase FAD-binding domain"/>
    <property type="match status" value="1"/>
</dbReference>
<evidence type="ECO:0000256" key="1">
    <source>
        <dbReference type="ARBA" id="ARBA00001932"/>
    </source>
</evidence>
<reference evidence="6 7" key="2">
    <citation type="journal article" date="2011" name="Stand. Genomic Sci.">
        <title>Complete genome sequence of Isosphaera pallida type strain (IS1B).</title>
        <authorList>
            <consortium name="US DOE Joint Genome Institute (JGI-PGF)"/>
            <person name="Goker M."/>
            <person name="Cleland D."/>
            <person name="Saunders E."/>
            <person name="Lapidus A."/>
            <person name="Nolan M."/>
            <person name="Lucas S."/>
            <person name="Hammon N."/>
            <person name="Deshpande S."/>
            <person name="Cheng J.F."/>
            <person name="Tapia R."/>
            <person name="Han C."/>
            <person name="Goodwin L."/>
            <person name="Pitluck S."/>
            <person name="Liolios K."/>
            <person name="Pagani I."/>
            <person name="Ivanova N."/>
            <person name="Mavromatis K."/>
            <person name="Pati A."/>
            <person name="Chen A."/>
            <person name="Palaniappan K."/>
            <person name="Land M."/>
            <person name="Hauser L."/>
            <person name="Chang Y.J."/>
            <person name="Jeffries C.D."/>
            <person name="Detter J.C."/>
            <person name="Beck B."/>
            <person name="Woyke T."/>
            <person name="Bristow J."/>
            <person name="Eisen J.A."/>
            <person name="Markowitz V."/>
            <person name="Hugenholtz P."/>
            <person name="Kyrpides N.C."/>
            <person name="Klenk H.P."/>
        </authorList>
    </citation>
    <scope>NUCLEOTIDE SEQUENCE [LARGE SCALE GENOMIC DNA]</scope>
    <source>
        <strain evidence="7">ATCC 43644 / DSM 9630 / IS1B</strain>
    </source>
</reference>
<evidence type="ECO:0000313" key="7">
    <source>
        <dbReference type="Proteomes" id="UP000008631"/>
    </source>
</evidence>
<dbReference type="EMBL" id="CP002353">
    <property type="protein sequence ID" value="ADV61723.1"/>
    <property type="molecule type" value="Genomic_DNA"/>
</dbReference>
<feature type="domain" description="Cryptochrome/DNA photolyase FAD-binding" evidence="5">
    <location>
        <begin position="109"/>
        <end position="232"/>
    </location>
</feature>
<dbReference type="GO" id="GO:0003904">
    <property type="term" value="F:deoxyribodipyrimidine photo-lyase activity"/>
    <property type="evidence" value="ECO:0007669"/>
    <property type="project" value="TreeGrafter"/>
</dbReference>
<dbReference type="GO" id="GO:0003677">
    <property type="term" value="F:DNA binding"/>
    <property type="evidence" value="ECO:0007669"/>
    <property type="project" value="TreeGrafter"/>
</dbReference>
<dbReference type="Pfam" id="PF03441">
    <property type="entry name" value="FAD_binding_7"/>
    <property type="match status" value="1"/>
</dbReference>
<dbReference type="Proteomes" id="UP000008631">
    <property type="component" value="Chromosome"/>
</dbReference>
<gene>
    <name evidence="6" type="ordered locus">Isop_1136</name>
</gene>
<sequence>MSRSTEPPSNDVVPRRGFANRSELIEHLSALHPDIIARGRQVSPIRGGRAAALEALQGIDPPRYERTRNYLDGAVTRLSPYLRHGVLTLAEVRNHALKLVKHPVEAAKFINELGWRDYWQRVYERLGDGVWRDREPYKTGYSARRYAAELPQEIAEGQTGMACMDEFARELRDTGYLHNHARMWLAAYVVHWRQVRWQAGATWFLEHLLDGDPASNNLSWQWVASTFSHKPYVFNRENLEKYTGGRYCRSCPLKGRCDLEGSYDQLEQRLFPHGLRAGDGSAEDDGVLGRNGDPIAPRKINSPFPKSDSVLIWAHEDALNPQAEVFRSYPNAPALFVWDDSHLRNPRAPYSFKRVVFLAECVEELPATVEVARGEPSTLLVQAIARVGAKRLVAADSVNPRVHAILNQVEKLARVPIELLSEQPFLPYNGPIDLKRFSRYWRVAERYAMGMGGGRV</sequence>
<dbReference type="Gene3D" id="1.10.579.10">
    <property type="entry name" value="DNA Cyclobutane Dipyrimidine Photolyase, subunit A, domain 3"/>
    <property type="match status" value="1"/>
</dbReference>
<dbReference type="AlphaFoldDB" id="E8R4X7"/>
<feature type="binding site" evidence="4">
    <location>
        <position position="64"/>
    </location>
    <ligand>
        <name>FAD</name>
        <dbReference type="ChEBI" id="CHEBI:57692"/>
    </ligand>
</feature>
<dbReference type="GO" id="GO:0071949">
    <property type="term" value="F:FAD binding"/>
    <property type="evidence" value="ECO:0007669"/>
    <property type="project" value="TreeGrafter"/>
</dbReference>
<comment type="cofactor">
    <cofactor evidence="1">
        <name>(6R)-5,10-methylene-5,6,7,8-tetrahydrofolate</name>
        <dbReference type="ChEBI" id="CHEBI:15636"/>
    </cofactor>
</comment>
<comment type="cofactor">
    <cofactor evidence="4">
        <name>FAD</name>
        <dbReference type="ChEBI" id="CHEBI:57692"/>
    </cofactor>
    <text evidence="4">Binds 1 FAD per subunit.</text>
</comment>
<reference key="1">
    <citation type="submission" date="2010-11" db="EMBL/GenBank/DDBJ databases">
        <title>The complete sequence of chromosome of Isophaera pallida ATCC 43644.</title>
        <authorList>
            <consortium name="US DOE Joint Genome Institute (JGI-PGF)"/>
            <person name="Lucas S."/>
            <person name="Copeland A."/>
            <person name="Lapidus A."/>
            <person name="Bruce D."/>
            <person name="Goodwin L."/>
            <person name="Pitluck S."/>
            <person name="Kyrpides N."/>
            <person name="Mavromatis K."/>
            <person name="Pagani I."/>
            <person name="Ivanova N."/>
            <person name="Saunders E."/>
            <person name="Brettin T."/>
            <person name="Detter J.C."/>
            <person name="Han C."/>
            <person name="Tapia R."/>
            <person name="Land M."/>
            <person name="Hauser L."/>
            <person name="Markowitz V."/>
            <person name="Cheng J.-F."/>
            <person name="Hugenholtz P."/>
            <person name="Woyke T."/>
            <person name="Wu D."/>
            <person name="Eisen J.A."/>
        </authorList>
    </citation>
    <scope>NUCLEOTIDE SEQUENCE</scope>
    <source>
        <strain>ATCC 43644</strain>
    </source>
</reference>
<dbReference type="PANTHER" id="PTHR11455">
    <property type="entry name" value="CRYPTOCHROME"/>
    <property type="match status" value="1"/>
</dbReference>
<keyword evidence="7" id="KW-1185">Reference proteome</keyword>
<proteinExistence type="predicted"/>
<dbReference type="STRING" id="575540.Isop_1136"/>
<dbReference type="Gene3D" id="1.25.40.80">
    <property type="match status" value="1"/>
</dbReference>
<dbReference type="InParanoid" id="E8R4X7"/>
<dbReference type="HOGENOM" id="CLU_050658_0_0_0"/>
<feature type="binding site" evidence="4">
    <location>
        <begin position="210"/>
        <end position="212"/>
    </location>
    <ligand>
        <name>FAD</name>
        <dbReference type="ChEBI" id="CHEBI:57692"/>
    </ligand>
</feature>
<evidence type="ECO:0000256" key="4">
    <source>
        <dbReference type="PIRSR" id="PIRSR602081-1"/>
    </source>
</evidence>
<evidence type="ECO:0000259" key="5">
    <source>
        <dbReference type="Pfam" id="PF03441"/>
    </source>
</evidence>
<accession>E8R4X7</accession>
<keyword evidence="3 4" id="KW-0274">FAD</keyword>
<name>E8R4X7_ISOPI</name>
<evidence type="ECO:0000256" key="2">
    <source>
        <dbReference type="ARBA" id="ARBA00022630"/>
    </source>
</evidence>
<dbReference type="RefSeq" id="WP_013564012.1">
    <property type="nucleotide sequence ID" value="NC_014962.1"/>
</dbReference>
<dbReference type="KEGG" id="ipa:Isop_1136"/>
<feature type="binding site" evidence="4">
    <location>
        <position position="109"/>
    </location>
    <ligand>
        <name>FAD</name>
        <dbReference type="ChEBI" id="CHEBI:57692"/>
    </ligand>
</feature>
<organism evidence="6 7">
    <name type="scientific">Isosphaera pallida (strain ATCC 43644 / DSM 9630 / IS1B)</name>
    <dbReference type="NCBI Taxonomy" id="575540"/>
    <lineage>
        <taxon>Bacteria</taxon>
        <taxon>Pseudomonadati</taxon>
        <taxon>Planctomycetota</taxon>
        <taxon>Planctomycetia</taxon>
        <taxon>Isosphaerales</taxon>
        <taxon>Isosphaeraceae</taxon>
        <taxon>Isosphaera</taxon>
    </lineage>
</organism>